<keyword evidence="7" id="KW-0804">Transcription</keyword>
<dbReference type="GO" id="GO:0008270">
    <property type="term" value="F:zinc ion binding"/>
    <property type="evidence" value="ECO:0007669"/>
    <property type="project" value="UniProtKB-KW"/>
</dbReference>
<dbReference type="Gene3D" id="3.30.160.60">
    <property type="entry name" value="Classic Zinc Finger"/>
    <property type="match status" value="2"/>
</dbReference>
<organism evidence="12 13">
    <name type="scientific">Colocasia esculenta</name>
    <name type="common">Wild taro</name>
    <name type="synonym">Arum esculentum</name>
    <dbReference type="NCBI Taxonomy" id="4460"/>
    <lineage>
        <taxon>Eukaryota</taxon>
        <taxon>Viridiplantae</taxon>
        <taxon>Streptophyta</taxon>
        <taxon>Embryophyta</taxon>
        <taxon>Tracheophyta</taxon>
        <taxon>Spermatophyta</taxon>
        <taxon>Magnoliopsida</taxon>
        <taxon>Liliopsida</taxon>
        <taxon>Araceae</taxon>
        <taxon>Aroideae</taxon>
        <taxon>Colocasieae</taxon>
        <taxon>Colocasia</taxon>
    </lineage>
</organism>
<evidence type="ECO:0000313" key="12">
    <source>
        <dbReference type="EMBL" id="MQM15654.1"/>
    </source>
</evidence>
<dbReference type="SUPFAM" id="SSF57667">
    <property type="entry name" value="beta-beta-alpha zinc fingers"/>
    <property type="match status" value="1"/>
</dbReference>
<dbReference type="SMART" id="SM00355">
    <property type="entry name" value="ZnF_C2H2"/>
    <property type="match status" value="2"/>
</dbReference>
<proteinExistence type="predicted"/>
<keyword evidence="8" id="KW-0539">Nucleus</keyword>
<evidence type="ECO:0000256" key="5">
    <source>
        <dbReference type="ARBA" id="ARBA00022833"/>
    </source>
</evidence>
<evidence type="ECO:0000313" key="13">
    <source>
        <dbReference type="Proteomes" id="UP000652761"/>
    </source>
</evidence>
<evidence type="ECO:0000256" key="10">
    <source>
        <dbReference type="SAM" id="MobiDB-lite"/>
    </source>
</evidence>
<keyword evidence="2" id="KW-0479">Metal-binding</keyword>
<dbReference type="PROSITE" id="PS50157">
    <property type="entry name" value="ZINC_FINGER_C2H2_2"/>
    <property type="match status" value="2"/>
</dbReference>
<feature type="compositionally biased region" description="Low complexity" evidence="10">
    <location>
        <begin position="1"/>
        <end position="16"/>
    </location>
</feature>
<evidence type="ECO:0000259" key="11">
    <source>
        <dbReference type="PROSITE" id="PS50157"/>
    </source>
</evidence>
<feature type="domain" description="C2H2-type" evidence="11">
    <location>
        <begin position="115"/>
        <end position="142"/>
    </location>
</feature>
<dbReference type="Proteomes" id="UP000652761">
    <property type="component" value="Unassembled WGS sequence"/>
</dbReference>
<evidence type="ECO:0000256" key="1">
    <source>
        <dbReference type="ARBA" id="ARBA00004123"/>
    </source>
</evidence>
<dbReference type="GO" id="GO:0005634">
    <property type="term" value="C:nucleus"/>
    <property type="evidence" value="ECO:0007669"/>
    <property type="project" value="UniProtKB-SubCell"/>
</dbReference>
<keyword evidence="3" id="KW-0677">Repeat</keyword>
<keyword evidence="4 9" id="KW-0863">Zinc-finger</keyword>
<dbReference type="PANTHER" id="PTHR26374:SF466">
    <property type="entry name" value="OS09G0122000 PROTEIN"/>
    <property type="match status" value="1"/>
</dbReference>
<feature type="domain" description="C2H2-type" evidence="11">
    <location>
        <begin position="226"/>
        <end position="253"/>
    </location>
</feature>
<dbReference type="InterPro" id="IPR036236">
    <property type="entry name" value="Znf_C2H2_sf"/>
</dbReference>
<feature type="compositionally biased region" description="Basic residues" evidence="10">
    <location>
        <begin position="23"/>
        <end position="32"/>
    </location>
</feature>
<evidence type="ECO:0000256" key="3">
    <source>
        <dbReference type="ARBA" id="ARBA00022737"/>
    </source>
</evidence>
<evidence type="ECO:0000256" key="7">
    <source>
        <dbReference type="ARBA" id="ARBA00023163"/>
    </source>
</evidence>
<dbReference type="PANTHER" id="PTHR26374">
    <property type="entry name" value="ZINC FINGER PROTEIN ZAT5"/>
    <property type="match status" value="1"/>
</dbReference>
<name>A0A843X8J8_COLES</name>
<feature type="compositionally biased region" description="Low complexity" evidence="10">
    <location>
        <begin position="44"/>
        <end position="60"/>
    </location>
</feature>
<dbReference type="PROSITE" id="PS00028">
    <property type="entry name" value="ZINC_FINGER_C2H2_1"/>
    <property type="match status" value="2"/>
</dbReference>
<evidence type="ECO:0000256" key="8">
    <source>
        <dbReference type="ARBA" id="ARBA00023242"/>
    </source>
</evidence>
<keyword evidence="5" id="KW-0862">Zinc</keyword>
<reference evidence="12" key="1">
    <citation type="submission" date="2017-07" db="EMBL/GenBank/DDBJ databases">
        <title>Taro Niue Genome Assembly and Annotation.</title>
        <authorList>
            <person name="Atibalentja N."/>
            <person name="Keating K."/>
            <person name="Fields C.J."/>
        </authorList>
    </citation>
    <scope>NUCLEOTIDE SEQUENCE</scope>
    <source>
        <strain evidence="12">Niue_2</strain>
        <tissue evidence="12">Leaf</tissue>
    </source>
</reference>
<comment type="caution">
    <text evidence="12">The sequence shown here is derived from an EMBL/GenBank/DDBJ whole genome shotgun (WGS) entry which is preliminary data.</text>
</comment>
<feature type="region of interest" description="Disordered" evidence="10">
    <location>
        <begin position="1"/>
        <end position="65"/>
    </location>
</feature>
<feature type="region of interest" description="Disordered" evidence="10">
    <location>
        <begin position="79"/>
        <end position="108"/>
    </location>
</feature>
<dbReference type="Pfam" id="PF13912">
    <property type="entry name" value="zf-C2H2_6"/>
    <property type="match status" value="2"/>
</dbReference>
<dbReference type="EMBL" id="NMUH01006624">
    <property type="protein sequence ID" value="MQM15654.1"/>
    <property type="molecule type" value="Genomic_DNA"/>
</dbReference>
<dbReference type="AlphaFoldDB" id="A0A843X8J8"/>
<keyword evidence="13" id="KW-1185">Reference proteome</keyword>
<protein>
    <recommendedName>
        <fullName evidence="11">C2H2-type domain-containing protein</fullName>
    </recommendedName>
</protein>
<feature type="region of interest" description="Disordered" evidence="10">
    <location>
        <begin position="132"/>
        <end position="160"/>
    </location>
</feature>
<evidence type="ECO:0000256" key="2">
    <source>
        <dbReference type="ARBA" id="ARBA00022723"/>
    </source>
</evidence>
<gene>
    <name evidence="12" type="ORF">Taro_048603</name>
</gene>
<keyword evidence="6" id="KW-0805">Transcription regulation</keyword>
<dbReference type="InterPro" id="IPR013087">
    <property type="entry name" value="Znf_C2H2_type"/>
</dbReference>
<dbReference type="OrthoDB" id="6077919at2759"/>
<feature type="compositionally biased region" description="Basic and acidic residues" evidence="10">
    <location>
        <begin position="151"/>
        <end position="160"/>
    </location>
</feature>
<accession>A0A843X8J8</accession>
<evidence type="ECO:0000256" key="6">
    <source>
        <dbReference type="ARBA" id="ARBA00023015"/>
    </source>
</evidence>
<evidence type="ECO:0000256" key="4">
    <source>
        <dbReference type="ARBA" id="ARBA00022771"/>
    </source>
</evidence>
<evidence type="ECO:0000256" key="9">
    <source>
        <dbReference type="PROSITE-ProRule" id="PRU00042"/>
    </source>
</evidence>
<sequence length="303" mass="31381">MAAAGANSNSSSAAGGDYPHAIVKGKRTKRMRLLQVLAPRAPHAASSASSSGEQSAGSTTTEEEVDTANSLIMLAERPVVGTVVDSEPRLEEELGGGEGPEAETATGGKAGGIVYQCKTCNKCFPSFQALGGHRASHNKPKAPQQPPATAEMEKRSRDEDGVKVSLASSHKINIGILPGNGGGGTTTPATVTVTTTRSNNHSNGDTSDNGSNHNMMTASSNKPRVHECAICGSEFSSGQALGGHMRRHRAPAPAPAPKKERSILSLDLNLPAPMDDEHASHSFGSSGKRPLIFLPSALVDCHH</sequence>
<comment type="subcellular location">
    <subcellularLocation>
        <location evidence="1">Nucleus</location>
    </subcellularLocation>
</comment>